<keyword evidence="1" id="KW-1133">Transmembrane helix</keyword>
<feature type="transmembrane region" description="Helical" evidence="1">
    <location>
        <begin position="72"/>
        <end position="90"/>
    </location>
</feature>
<dbReference type="InterPro" id="IPR021414">
    <property type="entry name" value="DUF3054"/>
</dbReference>
<accession>A0A6J7CLN1</accession>
<sequence length="126" mass="13642">MMAALTNRRSLLPFAADLLAVIVFVAIGRRTHDETGNVFVGAAKVAAPFLIAVAVGWLVARAWANPLSNATGAIIWLSTVIVGLLLRRFVFDRGTATPFIIVATAALCAFIMGWRGITRWYLARDN</sequence>
<protein>
    <submittedName>
        <fullName evidence="2">Unannotated protein</fullName>
    </submittedName>
</protein>
<dbReference type="AlphaFoldDB" id="A0A6J7CLN1"/>
<evidence type="ECO:0000313" key="2">
    <source>
        <dbReference type="EMBL" id="CAB4858661.1"/>
    </source>
</evidence>
<reference evidence="2" key="1">
    <citation type="submission" date="2020-05" db="EMBL/GenBank/DDBJ databases">
        <authorList>
            <person name="Chiriac C."/>
            <person name="Salcher M."/>
            <person name="Ghai R."/>
            <person name="Kavagutti S V."/>
        </authorList>
    </citation>
    <scope>NUCLEOTIDE SEQUENCE</scope>
</reference>
<feature type="transmembrane region" description="Helical" evidence="1">
    <location>
        <begin position="38"/>
        <end position="60"/>
    </location>
</feature>
<keyword evidence="1" id="KW-0812">Transmembrane</keyword>
<name>A0A6J7CLN1_9ZZZZ</name>
<keyword evidence="1" id="KW-0472">Membrane</keyword>
<feature type="transmembrane region" description="Helical" evidence="1">
    <location>
        <begin position="96"/>
        <end position="114"/>
    </location>
</feature>
<proteinExistence type="predicted"/>
<organism evidence="2">
    <name type="scientific">freshwater metagenome</name>
    <dbReference type="NCBI Taxonomy" id="449393"/>
    <lineage>
        <taxon>unclassified sequences</taxon>
        <taxon>metagenomes</taxon>
        <taxon>ecological metagenomes</taxon>
    </lineage>
</organism>
<feature type="transmembrane region" description="Helical" evidence="1">
    <location>
        <begin position="12"/>
        <end position="32"/>
    </location>
</feature>
<dbReference type="EMBL" id="CAFBLP010000002">
    <property type="protein sequence ID" value="CAB4858661.1"/>
    <property type="molecule type" value="Genomic_DNA"/>
</dbReference>
<gene>
    <name evidence="2" type="ORF">UFOPK3376_00128</name>
</gene>
<dbReference type="Pfam" id="PF11255">
    <property type="entry name" value="DUF3054"/>
    <property type="match status" value="1"/>
</dbReference>
<evidence type="ECO:0000256" key="1">
    <source>
        <dbReference type="SAM" id="Phobius"/>
    </source>
</evidence>